<dbReference type="InterPro" id="IPR007712">
    <property type="entry name" value="RelE/ParE_toxin"/>
</dbReference>
<gene>
    <name evidence="2" type="ORF">M3N64_08200</name>
</gene>
<evidence type="ECO:0000313" key="2">
    <source>
        <dbReference type="EMBL" id="MCL1631931.1"/>
    </source>
</evidence>
<dbReference type="EMBL" id="JAMAST010000008">
    <property type="protein sequence ID" value="MCL1631931.1"/>
    <property type="molecule type" value="Genomic_DNA"/>
</dbReference>
<proteinExistence type="predicted"/>
<protein>
    <submittedName>
        <fullName evidence="2">Type II toxin-antitoxin system RelE/ParE family toxin</fullName>
    </submittedName>
</protein>
<keyword evidence="1" id="KW-1277">Toxin-antitoxin system</keyword>
<accession>A0ABT0MAN3</accession>
<organism evidence="2 3">
    <name type="scientific">Sporolactobacillus mangiferae</name>
    <dbReference type="NCBI Taxonomy" id="2940498"/>
    <lineage>
        <taxon>Bacteria</taxon>
        <taxon>Bacillati</taxon>
        <taxon>Bacillota</taxon>
        <taxon>Bacilli</taxon>
        <taxon>Bacillales</taxon>
        <taxon>Sporolactobacillaceae</taxon>
        <taxon>Sporolactobacillus</taxon>
    </lineage>
</organism>
<dbReference type="Pfam" id="PF05016">
    <property type="entry name" value="ParE_toxin"/>
    <property type="match status" value="1"/>
</dbReference>
<reference evidence="2 3" key="1">
    <citation type="submission" date="2022-05" db="EMBL/GenBank/DDBJ databases">
        <title>Sporolactobacillus sp nov CPB3-1, isolated from tree bark (Mangifera indica L.).</title>
        <authorList>
            <person name="Phuengjayaem S."/>
            <person name="Tanasupawat S."/>
        </authorList>
    </citation>
    <scope>NUCLEOTIDE SEQUENCE [LARGE SCALE GENOMIC DNA]</scope>
    <source>
        <strain evidence="2 3">CPB3-1</strain>
    </source>
</reference>
<sequence length="52" mass="6424">MYEVYPGGQFHQIYRRMPVDNYLVFYVVRDDVVEIHRILHGSRDIHRYLDQN</sequence>
<dbReference type="Gene3D" id="3.30.2310.20">
    <property type="entry name" value="RelE-like"/>
    <property type="match status" value="1"/>
</dbReference>
<name>A0ABT0MAN3_9BACL</name>
<comment type="caution">
    <text evidence="2">The sequence shown here is derived from an EMBL/GenBank/DDBJ whole genome shotgun (WGS) entry which is preliminary data.</text>
</comment>
<evidence type="ECO:0000256" key="1">
    <source>
        <dbReference type="ARBA" id="ARBA00022649"/>
    </source>
</evidence>
<keyword evidence="3" id="KW-1185">Reference proteome</keyword>
<dbReference type="InterPro" id="IPR035093">
    <property type="entry name" value="RelE/ParE_toxin_dom_sf"/>
</dbReference>
<evidence type="ECO:0000313" key="3">
    <source>
        <dbReference type="Proteomes" id="UP001203004"/>
    </source>
</evidence>
<dbReference type="Proteomes" id="UP001203004">
    <property type="component" value="Unassembled WGS sequence"/>
</dbReference>